<evidence type="ECO:0000313" key="8">
    <source>
        <dbReference type="EMBL" id="HIU25424.1"/>
    </source>
</evidence>
<keyword evidence="6" id="KW-0464">Manganese</keyword>
<reference evidence="8" key="1">
    <citation type="submission" date="2020-10" db="EMBL/GenBank/DDBJ databases">
        <authorList>
            <person name="Gilroy R."/>
        </authorList>
    </citation>
    <scope>NUCLEOTIDE SEQUENCE</scope>
    <source>
        <strain evidence="8">ChiHcec3-6078</strain>
    </source>
</reference>
<evidence type="ECO:0000313" key="9">
    <source>
        <dbReference type="Proteomes" id="UP000824090"/>
    </source>
</evidence>
<organism evidence="8 9">
    <name type="scientific">Candidatus Allocopromorpha excrementigallinarum</name>
    <dbReference type="NCBI Taxonomy" id="2840742"/>
    <lineage>
        <taxon>Bacteria</taxon>
        <taxon>Bacillati</taxon>
        <taxon>Bacillota</taxon>
        <taxon>Clostridia</taxon>
        <taxon>Eubacteriales</taxon>
        <taxon>Eubacteriaceae</taxon>
        <taxon>Eubacteriaceae incertae sedis</taxon>
        <taxon>Candidatus Allocopromorpha</taxon>
    </lineage>
</organism>
<reference evidence="8" key="2">
    <citation type="journal article" date="2021" name="PeerJ">
        <title>Extensive microbial diversity within the chicken gut microbiome revealed by metagenomics and culture.</title>
        <authorList>
            <person name="Gilroy R."/>
            <person name="Ravi A."/>
            <person name="Getino M."/>
            <person name="Pursley I."/>
            <person name="Horton D.L."/>
            <person name="Alikhan N.F."/>
            <person name="Baker D."/>
            <person name="Gharbi K."/>
            <person name="Hall N."/>
            <person name="Watson M."/>
            <person name="Adriaenssens E.M."/>
            <person name="Foster-Nyarko E."/>
            <person name="Jarju S."/>
            <person name="Secka A."/>
            <person name="Antonio M."/>
            <person name="Oren A."/>
            <person name="Chaudhuri R.R."/>
            <person name="La Ragione R."/>
            <person name="Hildebrand F."/>
            <person name="Pallen M.J."/>
        </authorList>
    </citation>
    <scope>NUCLEOTIDE SEQUENCE</scope>
    <source>
        <strain evidence="8">ChiHcec3-6078</strain>
    </source>
</reference>
<evidence type="ECO:0000256" key="6">
    <source>
        <dbReference type="ARBA" id="ARBA00023211"/>
    </source>
</evidence>
<proteinExistence type="predicted"/>
<dbReference type="SUPFAM" id="SSF55811">
    <property type="entry name" value="Nudix"/>
    <property type="match status" value="1"/>
</dbReference>
<evidence type="ECO:0000259" key="7">
    <source>
        <dbReference type="PROSITE" id="PS51462"/>
    </source>
</evidence>
<comment type="cofactor">
    <cofactor evidence="2">
        <name>Mg(2+)</name>
        <dbReference type="ChEBI" id="CHEBI:18420"/>
    </cofactor>
</comment>
<dbReference type="PROSITE" id="PS51462">
    <property type="entry name" value="NUDIX"/>
    <property type="match status" value="1"/>
</dbReference>
<evidence type="ECO:0000256" key="1">
    <source>
        <dbReference type="ARBA" id="ARBA00001936"/>
    </source>
</evidence>
<evidence type="ECO:0000256" key="3">
    <source>
        <dbReference type="ARBA" id="ARBA00022723"/>
    </source>
</evidence>
<dbReference type="InterPro" id="IPR000086">
    <property type="entry name" value="NUDIX_hydrolase_dom"/>
</dbReference>
<evidence type="ECO:0000256" key="5">
    <source>
        <dbReference type="ARBA" id="ARBA00022842"/>
    </source>
</evidence>
<gene>
    <name evidence="8" type="ORF">IAC50_02850</name>
</gene>
<dbReference type="PANTHER" id="PTHR12992:SF11">
    <property type="entry name" value="MITOCHONDRIAL COENZYME A DIPHOSPHATASE NUDT8"/>
    <property type="match status" value="1"/>
</dbReference>
<dbReference type="PANTHER" id="PTHR12992">
    <property type="entry name" value="NUDIX HYDROLASE"/>
    <property type="match status" value="1"/>
</dbReference>
<evidence type="ECO:0000256" key="4">
    <source>
        <dbReference type="ARBA" id="ARBA00022801"/>
    </source>
</evidence>
<dbReference type="Gene3D" id="3.90.79.10">
    <property type="entry name" value="Nucleoside Triphosphate Pyrophosphohydrolase"/>
    <property type="match status" value="1"/>
</dbReference>
<dbReference type="AlphaFoldDB" id="A0A9D1HZY4"/>
<keyword evidence="4" id="KW-0378">Hydrolase</keyword>
<accession>A0A9D1HZY4</accession>
<dbReference type="CDD" id="cd03426">
    <property type="entry name" value="NUDIX_CoAse_Nudt7"/>
    <property type="match status" value="1"/>
</dbReference>
<keyword evidence="3" id="KW-0479">Metal-binding</keyword>
<feature type="domain" description="Nudix hydrolase" evidence="7">
    <location>
        <begin position="27"/>
        <end position="161"/>
    </location>
</feature>
<dbReference type="Proteomes" id="UP000824090">
    <property type="component" value="Unassembled WGS sequence"/>
</dbReference>
<dbReference type="Pfam" id="PF00293">
    <property type="entry name" value="NUDIX"/>
    <property type="match status" value="1"/>
</dbReference>
<protein>
    <submittedName>
        <fullName evidence="8">CoA pyrophosphatase</fullName>
    </submittedName>
</protein>
<dbReference type="InterPro" id="IPR015797">
    <property type="entry name" value="NUDIX_hydrolase-like_dom_sf"/>
</dbReference>
<dbReference type="PROSITE" id="PS00893">
    <property type="entry name" value="NUDIX_BOX"/>
    <property type="match status" value="1"/>
</dbReference>
<dbReference type="InterPro" id="IPR045121">
    <property type="entry name" value="CoAse"/>
</dbReference>
<comment type="caution">
    <text evidence="8">The sequence shown here is derived from an EMBL/GenBank/DDBJ whole genome shotgun (WGS) entry which is preliminary data.</text>
</comment>
<dbReference type="InterPro" id="IPR020084">
    <property type="entry name" value="NUDIX_hydrolase_CS"/>
</dbReference>
<evidence type="ECO:0000256" key="2">
    <source>
        <dbReference type="ARBA" id="ARBA00001946"/>
    </source>
</evidence>
<keyword evidence="5" id="KW-0460">Magnesium</keyword>
<dbReference type="EMBL" id="DVMP01000059">
    <property type="protein sequence ID" value="HIU25424.1"/>
    <property type="molecule type" value="Genomic_DNA"/>
</dbReference>
<dbReference type="GO" id="GO:0010945">
    <property type="term" value="F:coenzyme A diphosphatase activity"/>
    <property type="evidence" value="ECO:0007669"/>
    <property type="project" value="InterPro"/>
</dbReference>
<name>A0A9D1HZY4_9FIRM</name>
<comment type="cofactor">
    <cofactor evidence="1">
        <name>Mn(2+)</name>
        <dbReference type="ChEBI" id="CHEBI:29035"/>
    </cofactor>
</comment>
<dbReference type="GO" id="GO:0046872">
    <property type="term" value="F:metal ion binding"/>
    <property type="evidence" value="ECO:0007669"/>
    <property type="project" value="UniProtKB-KW"/>
</dbReference>
<sequence>MRLKKNLKIHDIEETFKDRPAGTEEGFRFFSVLVPVVERQGRLYLMYELRAKHMSRQPGEICFPGGEMEGRESPEECALRETREEVGIAPEKIRIINRLDTIYTYSNFAMYCCLGVMEETALEEIRLNPDEVEEIFFISLDELMETDPEIYNTEVIPRIPGDFPYEKVTGGKPYNWRRGRAIVPVYDIDGRIIWGLTARITRRFLEALKEKEENNV</sequence>